<protein>
    <submittedName>
        <fullName evidence="5">Sugar-binding domain protein</fullName>
    </submittedName>
</protein>
<dbReference type="EMBL" id="ADKM02000018">
    <property type="protein sequence ID" value="EGC04696.1"/>
    <property type="molecule type" value="Genomic_DNA"/>
</dbReference>
<dbReference type="AlphaFoldDB" id="E9S7W0"/>
<evidence type="ECO:0000256" key="3">
    <source>
        <dbReference type="SAM" id="SignalP"/>
    </source>
</evidence>
<evidence type="ECO:0000259" key="4">
    <source>
        <dbReference type="Pfam" id="PF13407"/>
    </source>
</evidence>
<dbReference type="GO" id="GO:0030246">
    <property type="term" value="F:carbohydrate binding"/>
    <property type="evidence" value="ECO:0007669"/>
    <property type="project" value="TreeGrafter"/>
</dbReference>
<dbReference type="eggNOG" id="COG1879">
    <property type="taxonomic scope" value="Bacteria"/>
</dbReference>
<dbReference type="OrthoDB" id="569491at2"/>
<feature type="domain" description="Periplasmic binding protein" evidence="4">
    <location>
        <begin position="40"/>
        <end position="314"/>
    </location>
</feature>
<dbReference type="InterPro" id="IPR025997">
    <property type="entry name" value="SBP_2_dom"/>
</dbReference>
<comment type="similarity">
    <text evidence="2">Belongs to the bacterial solute-binding protein 2 family.</text>
</comment>
<evidence type="ECO:0000256" key="1">
    <source>
        <dbReference type="ARBA" id="ARBA00004196"/>
    </source>
</evidence>
<gene>
    <name evidence="5" type="ORF">CUS_7335</name>
</gene>
<organism evidence="5 6">
    <name type="scientific">Ruminococcus albus 8</name>
    <dbReference type="NCBI Taxonomy" id="246199"/>
    <lineage>
        <taxon>Bacteria</taxon>
        <taxon>Bacillati</taxon>
        <taxon>Bacillota</taxon>
        <taxon>Clostridia</taxon>
        <taxon>Eubacteriales</taxon>
        <taxon>Oscillospiraceae</taxon>
        <taxon>Ruminococcus</taxon>
    </lineage>
</organism>
<dbReference type="PANTHER" id="PTHR30036:SF7">
    <property type="entry name" value="ABC TRANSPORTER PERIPLASMIC-BINDING PROTEIN YPHF"/>
    <property type="match status" value="1"/>
</dbReference>
<keyword evidence="6" id="KW-1185">Reference proteome</keyword>
<dbReference type="RefSeq" id="WP_002847166.1">
    <property type="nucleotide sequence ID" value="NZ_ADKM02000018.1"/>
</dbReference>
<evidence type="ECO:0000313" key="5">
    <source>
        <dbReference type="EMBL" id="EGC04696.1"/>
    </source>
</evidence>
<dbReference type="Gene3D" id="3.40.50.2300">
    <property type="match status" value="2"/>
</dbReference>
<evidence type="ECO:0000313" key="6">
    <source>
        <dbReference type="Proteomes" id="UP000004259"/>
    </source>
</evidence>
<dbReference type="Pfam" id="PF13407">
    <property type="entry name" value="Peripla_BP_4"/>
    <property type="match status" value="1"/>
</dbReference>
<name>E9S7W0_RUMAL</name>
<dbReference type="PROSITE" id="PS51257">
    <property type="entry name" value="PROKAR_LIPOPROTEIN"/>
    <property type="match status" value="1"/>
</dbReference>
<comment type="caution">
    <text evidence="5">The sequence shown here is derived from an EMBL/GenBank/DDBJ whole genome shotgun (WGS) entry which is preliminary data.</text>
</comment>
<feature type="chain" id="PRO_5038805254" evidence="3">
    <location>
        <begin position="24"/>
        <end position="350"/>
    </location>
</feature>
<comment type="subcellular location">
    <subcellularLocation>
        <location evidence="1">Cell envelope</location>
    </subcellularLocation>
</comment>
<dbReference type="SUPFAM" id="SSF53822">
    <property type="entry name" value="Periplasmic binding protein-like I"/>
    <property type="match status" value="1"/>
</dbReference>
<keyword evidence="3" id="KW-0732">Signal</keyword>
<dbReference type="Proteomes" id="UP000004259">
    <property type="component" value="Unassembled WGS sequence"/>
</dbReference>
<dbReference type="GO" id="GO:0030288">
    <property type="term" value="C:outer membrane-bounded periplasmic space"/>
    <property type="evidence" value="ECO:0007669"/>
    <property type="project" value="TreeGrafter"/>
</dbReference>
<dbReference type="InterPro" id="IPR028082">
    <property type="entry name" value="Peripla_BP_I"/>
</dbReference>
<evidence type="ECO:0000256" key="2">
    <source>
        <dbReference type="ARBA" id="ARBA00007639"/>
    </source>
</evidence>
<reference evidence="5 6" key="1">
    <citation type="submission" date="2011-02" db="EMBL/GenBank/DDBJ databases">
        <authorList>
            <person name="Nelson K.E."/>
            <person name="Sutton G."/>
            <person name="Torralba M."/>
            <person name="Durkin S."/>
            <person name="Harkins D."/>
            <person name="Montgomery R."/>
            <person name="Ziemer C."/>
            <person name="Klaassens E."/>
            <person name="Ocuiv P."/>
            <person name="Morrison M."/>
        </authorList>
    </citation>
    <scope>NUCLEOTIDE SEQUENCE [LARGE SCALE GENOMIC DNA]</scope>
    <source>
        <strain evidence="5 6">8</strain>
    </source>
</reference>
<feature type="signal peptide" evidence="3">
    <location>
        <begin position="1"/>
        <end position="23"/>
    </location>
</feature>
<sequence>MNKNKRIFSRTAICAMAFSLVFASGCGSKTEEADNGKITVIVKSQDPYWDAVKNGATEAASELGYTIDWQAPENEDVAQGSFVEDAVKGGSKAILIAPSVADGLEDSFKVAADKEIPILAVDTDIKSDYKLSCLATNQDAAGGIAARQTEALVPEGGEIAVMGHMQDSPTAIGRFGGYFKNLPHTTDCRIPNGYADDNELAPNTIKARQTGGQPVFTLVDVKFCNNDADLALEGTLELINNHPDLKVIYCTNQTSTIGVGRAIDQLGLKDQVQVVGFDSSDEEIKFVKEGVLDGIVVQSPYNMGYLGVRYAVKSINDYSIPSAIDTGATFVTQENLNNEEVQMLLHPENY</sequence>
<dbReference type="STRING" id="246199.CUS_7335"/>
<dbReference type="InterPro" id="IPR050555">
    <property type="entry name" value="Bact_Solute-Bind_Prot2"/>
</dbReference>
<dbReference type="PANTHER" id="PTHR30036">
    <property type="entry name" value="D-XYLOSE-BINDING PERIPLASMIC PROTEIN"/>
    <property type="match status" value="1"/>
</dbReference>
<proteinExistence type="inferred from homology"/>
<accession>E9S7W0</accession>